<evidence type="ECO:0000313" key="2">
    <source>
        <dbReference type="Proteomes" id="UP000324222"/>
    </source>
</evidence>
<sequence>MRVLGLQVHEFESSPRSECRLGFLTRANGFLEEQGATTAGSYAAKTTCTAVSQTYHAIIFYHYTRSKDEVCERDVRVGEDITERECHACSWGRRNVEEGEEQGRER</sequence>
<reference evidence="1 2" key="1">
    <citation type="submission" date="2019-05" db="EMBL/GenBank/DDBJ databases">
        <title>Another draft genome of Portunus trituberculatus and its Hox gene families provides insights of decapod evolution.</title>
        <authorList>
            <person name="Jeong J.-H."/>
            <person name="Song I."/>
            <person name="Kim S."/>
            <person name="Choi T."/>
            <person name="Kim D."/>
            <person name="Ryu S."/>
            <person name="Kim W."/>
        </authorList>
    </citation>
    <scope>NUCLEOTIDE SEQUENCE [LARGE SCALE GENOMIC DNA]</scope>
    <source>
        <tissue evidence="1">Muscle</tissue>
    </source>
</reference>
<keyword evidence="2" id="KW-1185">Reference proteome</keyword>
<dbReference type="Proteomes" id="UP000324222">
    <property type="component" value="Unassembled WGS sequence"/>
</dbReference>
<protein>
    <submittedName>
        <fullName evidence="1">Uncharacterized protein</fullName>
    </submittedName>
</protein>
<name>A0A5B7GKU9_PORTR</name>
<comment type="caution">
    <text evidence="1">The sequence shown here is derived from an EMBL/GenBank/DDBJ whole genome shotgun (WGS) entry which is preliminary data.</text>
</comment>
<evidence type="ECO:0000313" key="1">
    <source>
        <dbReference type="EMBL" id="MPC58176.1"/>
    </source>
</evidence>
<dbReference type="AlphaFoldDB" id="A0A5B7GKU9"/>
<dbReference type="EMBL" id="VSRR010015436">
    <property type="protein sequence ID" value="MPC58176.1"/>
    <property type="molecule type" value="Genomic_DNA"/>
</dbReference>
<proteinExistence type="predicted"/>
<gene>
    <name evidence="1" type="ORF">E2C01_052171</name>
</gene>
<organism evidence="1 2">
    <name type="scientific">Portunus trituberculatus</name>
    <name type="common">Swimming crab</name>
    <name type="synonym">Neptunus trituberculatus</name>
    <dbReference type="NCBI Taxonomy" id="210409"/>
    <lineage>
        <taxon>Eukaryota</taxon>
        <taxon>Metazoa</taxon>
        <taxon>Ecdysozoa</taxon>
        <taxon>Arthropoda</taxon>
        <taxon>Crustacea</taxon>
        <taxon>Multicrustacea</taxon>
        <taxon>Malacostraca</taxon>
        <taxon>Eumalacostraca</taxon>
        <taxon>Eucarida</taxon>
        <taxon>Decapoda</taxon>
        <taxon>Pleocyemata</taxon>
        <taxon>Brachyura</taxon>
        <taxon>Eubrachyura</taxon>
        <taxon>Portunoidea</taxon>
        <taxon>Portunidae</taxon>
        <taxon>Portuninae</taxon>
        <taxon>Portunus</taxon>
    </lineage>
</organism>
<accession>A0A5B7GKU9</accession>